<dbReference type="AlphaFoldDB" id="A0A8T4GVP0"/>
<dbReference type="Gene3D" id="6.10.140.920">
    <property type="match status" value="1"/>
</dbReference>
<dbReference type="Proteomes" id="UP000823736">
    <property type="component" value="Unassembled WGS sequence"/>
</dbReference>
<evidence type="ECO:0000313" key="4">
    <source>
        <dbReference type="Proteomes" id="UP000823736"/>
    </source>
</evidence>
<comment type="caution">
    <text evidence="3">The sequence shown here is derived from an EMBL/GenBank/DDBJ whole genome shotgun (WGS) entry which is preliminary data.</text>
</comment>
<keyword evidence="1" id="KW-0175">Coiled coil</keyword>
<dbReference type="RefSeq" id="WP_209491267.1">
    <property type="nucleotide sequence ID" value="NZ_JAGGLC010000003.1"/>
</dbReference>
<evidence type="ECO:0000256" key="1">
    <source>
        <dbReference type="SAM" id="Coils"/>
    </source>
</evidence>
<accession>A0A8T4GVP0</accession>
<evidence type="ECO:0000313" key="3">
    <source>
        <dbReference type="EMBL" id="MBP1986976.1"/>
    </source>
</evidence>
<name>A0A8T4GVP0_9EURY</name>
<gene>
    <name evidence="3" type="ORF">J2753_001474</name>
</gene>
<dbReference type="SUPFAM" id="SSF101447">
    <property type="entry name" value="Formin homology 2 domain (FH2 domain)"/>
    <property type="match status" value="1"/>
</dbReference>
<organism evidence="3 4">
    <name type="scientific">Halolamina salifodinae</name>
    <dbReference type="NCBI Taxonomy" id="1202767"/>
    <lineage>
        <taxon>Archaea</taxon>
        <taxon>Methanobacteriati</taxon>
        <taxon>Methanobacteriota</taxon>
        <taxon>Stenosarchaea group</taxon>
        <taxon>Halobacteria</taxon>
        <taxon>Halobacteriales</taxon>
        <taxon>Haloferacaceae</taxon>
    </lineage>
</organism>
<reference evidence="3" key="1">
    <citation type="submission" date="2021-03" db="EMBL/GenBank/DDBJ databases">
        <title>Genomic Encyclopedia of Type Strains, Phase IV (KMG-IV): sequencing the most valuable type-strain genomes for metagenomic binning, comparative biology and taxonomic classification.</title>
        <authorList>
            <person name="Goeker M."/>
        </authorList>
    </citation>
    <scope>NUCLEOTIDE SEQUENCE</scope>
    <source>
        <strain evidence="3">DSM 26232</strain>
    </source>
</reference>
<sequence length="186" mass="21253">MATNDEAVSVSVSMPQSEYERADEIADQMGISTSKCIREGHHLQPGGLEEQISQLEDTIESLANEIEEKQSKLDAKRARLEHLKKKLEEREEEEEEDEARLQSAINRIASYFALDPNQEQLNFDKLTESDVETIIRLDDEVTTVEEVYDMARSRADEVEPTDYLDDEFVRLNGGDESNDLTENLDL</sequence>
<feature type="region of interest" description="Disordered" evidence="2">
    <location>
        <begin position="1"/>
        <end position="20"/>
    </location>
</feature>
<keyword evidence="4" id="KW-1185">Reference proteome</keyword>
<dbReference type="EMBL" id="JAGGLC010000003">
    <property type="protein sequence ID" value="MBP1986976.1"/>
    <property type="molecule type" value="Genomic_DNA"/>
</dbReference>
<proteinExistence type="predicted"/>
<protein>
    <submittedName>
        <fullName evidence="3">TolA-binding protein</fullName>
    </submittedName>
</protein>
<feature type="coiled-coil region" evidence="1">
    <location>
        <begin position="48"/>
        <end position="107"/>
    </location>
</feature>
<evidence type="ECO:0000256" key="2">
    <source>
        <dbReference type="SAM" id="MobiDB-lite"/>
    </source>
</evidence>